<dbReference type="AlphaFoldDB" id="A0A941F0R6"/>
<dbReference type="EMBL" id="JAGSOG010000286">
    <property type="protein sequence ID" value="MBR7838399.1"/>
    <property type="molecule type" value="Genomic_DNA"/>
</dbReference>
<keyword evidence="2" id="KW-0255">Endonuclease</keyword>
<protein>
    <submittedName>
        <fullName evidence="2">ATP-dependent endonuclease</fullName>
    </submittedName>
</protein>
<dbReference type="Proteomes" id="UP000675781">
    <property type="component" value="Unassembled WGS sequence"/>
</dbReference>
<organism evidence="2 3">
    <name type="scientific">Actinospica durhamensis</name>
    <dbReference type="NCBI Taxonomy" id="1508375"/>
    <lineage>
        <taxon>Bacteria</taxon>
        <taxon>Bacillati</taxon>
        <taxon>Actinomycetota</taxon>
        <taxon>Actinomycetes</taxon>
        <taxon>Catenulisporales</taxon>
        <taxon>Actinospicaceae</taxon>
        <taxon>Actinospica</taxon>
    </lineage>
</organism>
<dbReference type="Pfam" id="PF20469">
    <property type="entry name" value="OLD-like_TOPRIM"/>
    <property type="match status" value="1"/>
</dbReference>
<proteinExistence type="predicted"/>
<keyword evidence="2" id="KW-0540">Nuclease</keyword>
<feature type="domain" description="OLD protein-like TOPRIM" evidence="1">
    <location>
        <begin position="2"/>
        <end position="47"/>
    </location>
</feature>
<dbReference type="InterPro" id="IPR034139">
    <property type="entry name" value="TOPRIM_OLD"/>
</dbReference>
<keyword evidence="2" id="KW-0378">Hydrolase</keyword>
<reference evidence="2" key="1">
    <citation type="submission" date="2021-04" db="EMBL/GenBank/DDBJ databases">
        <title>Genome based classification of Actinospica acidithermotolerans sp. nov., an actinobacterium isolated from an Indonesian hot spring.</title>
        <authorList>
            <person name="Kusuma A.B."/>
            <person name="Putra K.E."/>
            <person name="Nafisah S."/>
            <person name="Loh J."/>
            <person name="Nouioui I."/>
            <person name="Goodfellow M."/>
        </authorList>
    </citation>
    <scope>NUCLEOTIDE SEQUENCE</scope>
    <source>
        <strain evidence="2">CSCA 57</strain>
    </source>
</reference>
<evidence type="ECO:0000313" key="2">
    <source>
        <dbReference type="EMBL" id="MBR7838399.1"/>
    </source>
</evidence>
<comment type="caution">
    <text evidence="2">The sequence shown here is derived from an EMBL/GenBank/DDBJ whole genome shotgun (WGS) entry which is preliminary data.</text>
</comment>
<sequence>MRAVVLVEGPSDRVALEVLARRGGMDLAARGVRIVSMDGITNIGHFLTRHHADAPDVRVCGLYDDAEERFVRRGLERLGVEVGPEPGRAALAERGFFCCSADLEDELIRALGPAEVVLLVEAQGQARSFRTLRRQPALRDQSLHDQLRRLMSGRSGGKERYAAAMAEAVPWAQVPAPLAGVLAYAATAALPR</sequence>
<dbReference type="GO" id="GO:0004519">
    <property type="term" value="F:endonuclease activity"/>
    <property type="evidence" value="ECO:0007669"/>
    <property type="project" value="UniProtKB-KW"/>
</dbReference>
<accession>A0A941F0R6</accession>
<keyword evidence="3" id="KW-1185">Reference proteome</keyword>
<evidence type="ECO:0000259" key="1">
    <source>
        <dbReference type="Pfam" id="PF20469"/>
    </source>
</evidence>
<evidence type="ECO:0000313" key="3">
    <source>
        <dbReference type="Proteomes" id="UP000675781"/>
    </source>
</evidence>
<gene>
    <name evidence="2" type="ORF">KDL01_34340</name>
</gene>
<name>A0A941F0R6_9ACTN</name>